<proteinExistence type="predicted"/>
<evidence type="ECO:0000313" key="2">
    <source>
        <dbReference type="Proteomes" id="UP000263833"/>
    </source>
</evidence>
<accession>A0A371B4R7</accession>
<sequence>MDDDRRKKRNFEPSFKYAQPDGGGRSLIITREGAFVHEDGERHTLVDAVDYFWSAVGHDPASWTETMIGYRYLLENAHEADQEDLRRTLNWLESAIPVRARAAIVAAAKYVAAMPSALLATSTPRILNILNSRILGIVWHITPDFDVKPLPPKVPKFGDEAGYGLIRSVPELYLKVMDLSSDMEHLVAGLAKEAMQYGISLPEELEAKAKS</sequence>
<evidence type="ECO:0000313" key="1">
    <source>
        <dbReference type="EMBL" id="RDV02585.1"/>
    </source>
</evidence>
<protein>
    <submittedName>
        <fullName evidence="1">Uncharacterized protein</fullName>
    </submittedName>
</protein>
<keyword evidence="2" id="KW-1185">Reference proteome</keyword>
<dbReference type="AlphaFoldDB" id="A0A371B4R7"/>
<comment type="caution">
    <text evidence="1">The sequence shown here is derived from an EMBL/GenBank/DDBJ whole genome shotgun (WGS) entry which is preliminary data.</text>
</comment>
<organism evidence="1 2">
    <name type="scientific">Sphingorhabdus pulchriflava</name>
    <dbReference type="NCBI Taxonomy" id="2292257"/>
    <lineage>
        <taxon>Bacteria</taxon>
        <taxon>Pseudomonadati</taxon>
        <taxon>Pseudomonadota</taxon>
        <taxon>Alphaproteobacteria</taxon>
        <taxon>Sphingomonadales</taxon>
        <taxon>Sphingomonadaceae</taxon>
        <taxon>Sphingorhabdus</taxon>
    </lineage>
</organism>
<name>A0A371B4R7_9SPHN</name>
<reference evidence="2" key="1">
    <citation type="submission" date="2018-08" db="EMBL/GenBank/DDBJ databases">
        <authorList>
            <person name="Kim S.-J."/>
            <person name="Jung G.-Y."/>
        </authorList>
    </citation>
    <scope>NUCLEOTIDE SEQUENCE [LARGE SCALE GENOMIC DNA]</scope>
    <source>
        <strain evidence="2">GY_G</strain>
    </source>
</reference>
<dbReference type="EMBL" id="QRGP01000002">
    <property type="protein sequence ID" value="RDV02585.1"/>
    <property type="molecule type" value="Genomic_DNA"/>
</dbReference>
<gene>
    <name evidence="1" type="ORF">DXH95_11535</name>
</gene>
<dbReference type="Proteomes" id="UP000263833">
    <property type="component" value="Unassembled WGS sequence"/>
</dbReference>